<comment type="caution">
    <text evidence="2">The sequence shown here is derived from an EMBL/GenBank/DDBJ whole genome shotgun (WGS) entry which is preliminary data.</text>
</comment>
<evidence type="ECO:0000256" key="1">
    <source>
        <dbReference type="SAM" id="MobiDB-lite"/>
    </source>
</evidence>
<gene>
    <name evidence="2" type="ORF">GCM10009759_43260</name>
</gene>
<sequence>MNRWAVRPPARDPPPPAVRRNPRNPPRSAAEPAPERHGAPARQRPDGGSAGKRGQLAVDAEPEELLEPLVEDDGVEDPVEVEEDEAVEEDEPLTELLELERLSVR</sequence>
<organism evidence="2 3">
    <name type="scientific">Kitasatospora saccharophila</name>
    <dbReference type="NCBI Taxonomy" id="407973"/>
    <lineage>
        <taxon>Bacteria</taxon>
        <taxon>Bacillati</taxon>
        <taxon>Actinomycetota</taxon>
        <taxon>Actinomycetes</taxon>
        <taxon>Kitasatosporales</taxon>
        <taxon>Streptomycetaceae</taxon>
        <taxon>Kitasatospora</taxon>
    </lineage>
</organism>
<feature type="compositionally biased region" description="Acidic residues" evidence="1">
    <location>
        <begin position="60"/>
        <end position="93"/>
    </location>
</feature>
<dbReference type="EMBL" id="BAAANS010000029">
    <property type="protein sequence ID" value="GAA2105803.1"/>
    <property type="molecule type" value="Genomic_DNA"/>
</dbReference>
<accession>A0ABN2X960</accession>
<dbReference type="Proteomes" id="UP001500897">
    <property type="component" value="Unassembled WGS sequence"/>
</dbReference>
<protein>
    <submittedName>
        <fullName evidence="2">Uncharacterized protein</fullName>
    </submittedName>
</protein>
<proteinExistence type="predicted"/>
<evidence type="ECO:0000313" key="2">
    <source>
        <dbReference type="EMBL" id="GAA2105803.1"/>
    </source>
</evidence>
<reference evidence="2 3" key="1">
    <citation type="journal article" date="2019" name="Int. J. Syst. Evol. Microbiol.">
        <title>The Global Catalogue of Microorganisms (GCM) 10K type strain sequencing project: providing services to taxonomists for standard genome sequencing and annotation.</title>
        <authorList>
            <consortium name="The Broad Institute Genomics Platform"/>
            <consortium name="The Broad Institute Genome Sequencing Center for Infectious Disease"/>
            <person name="Wu L."/>
            <person name="Ma J."/>
        </authorList>
    </citation>
    <scope>NUCLEOTIDE SEQUENCE [LARGE SCALE GENOMIC DNA]</scope>
    <source>
        <strain evidence="2 3">JCM 14559</strain>
    </source>
</reference>
<evidence type="ECO:0000313" key="3">
    <source>
        <dbReference type="Proteomes" id="UP001500897"/>
    </source>
</evidence>
<keyword evidence="3" id="KW-1185">Reference proteome</keyword>
<name>A0ABN2X960_9ACTN</name>
<feature type="region of interest" description="Disordered" evidence="1">
    <location>
        <begin position="1"/>
        <end position="105"/>
    </location>
</feature>